<protein>
    <submittedName>
        <fullName evidence="1">Uncharacterized protein</fullName>
    </submittedName>
</protein>
<sequence length="116" mass="12561">MAAAAAPSYVQEKVSPLEARVSNMLQPEQHKSSFVSVRVVIVPRENEEDEAATENPESGCDARTLRIRPVALSVALGSAGPVDRRRRPCSHLHRAGESSSKYDLFTSSLAVMATVK</sequence>
<evidence type="ECO:0000313" key="1">
    <source>
        <dbReference type="EMBL" id="KAJ3585124.1"/>
    </source>
</evidence>
<evidence type="ECO:0000313" key="2">
    <source>
        <dbReference type="Proteomes" id="UP001148018"/>
    </source>
</evidence>
<dbReference type="AlphaFoldDB" id="A0A9Q0DA84"/>
<keyword evidence="2" id="KW-1185">Reference proteome</keyword>
<gene>
    <name evidence="1" type="ORF">NHX12_013846</name>
</gene>
<name>A0A9Q0DA84_9TELE</name>
<comment type="caution">
    <text evidence="1">The sequence shown here is derived from an EMBL/GenBank/DDBJ whole genome shotgun (WGS) entry which is preliminary data.</text>
</comment>
<proteinExistence type="predicted"/>
<feature type="non-terminal residue" evidence="1">
    <location>
        <position position="1"/>
    </location>
</feature>
<accession>A0A9Q0DA84</accession>
<dbReference type="Proteomes" id="UP001148018">
    <property type="component" value="Unassembled WGS sequence"/>
</dbReference>
<reference evidence="1" key="1">
    <citation type="submission" date="2022-07" db="EMBL/GenBank/DDBJ databases">
        <title>Chromosome-level genome of Muraenolepis orangiensis.</title>
        <authorList>
            <person name="Kim J."/>
        </authorList>
    </citation>
    <scope>NUCLEOTIDE SEQUENCE</scope>
    <source>
        <strain evidence="1">KU_S4_2022</strain>
        <tissue evidence="1">Muscle</tissue>
    </source>
</reference>
<dbReference type="EMBL" id="JANIIK010000118">
    <property type="protein sequence ID" value="KAJ3585124.1"/>
    <property type="molecule type" value="Genomic_DNA"/>
</dbReference>
<organism evidence="1 2">
    <name type="scientific">Muraenolepis orangiensis</name>
    <name type="common">Patagonian moray cod</name>
    <dbReference type="NCBI Taxonomy" id="630683"/>
    <lineage>
        <taxon>Eukaryota</taxon>
        <taxon>Metazoa</taxon>
        <taxon>Chordata</taxon>
        <taxon>Craniata</taxon>
        <taxon>Vertebrata</taxon>
        <taxon>Euteleostomi</taxon>
        <taxon>Actinopterygii</taxon>
        <taxon>Neopterygii</taxon>
        <taxon>Teleostei</taxon>
        <taxon>Neoteleostei</taxon>
        <taxon>Acanthomorphata</taxon>
        <taxon>Zeiogadaria</taxon>
        <taxon>Gadariae</taxon>
        <taxon>Gadiformes</taxon>
        <taxon>Muraenolepidoidei</taxon>
        <taxon>Muraenolepididae</taxon>
        <taxon>Muraenolepis</taxon>
    </lineage>
</organism>